<reference evidence="2" key="1">
    <citation type="journal article" date="2022" name="bioRxiv">
        <title>Sequencing and chromosome-scale assembly of the giantPleurodeles waltlgenome.</title>
        <authorList>
            <person name="Brown T."/>
            <person name="Elewa A."/>
            <person name="Iarovenko S."/>
            <person name="Subramanian E."/>
            <person name="Araus A.J."/>
            <person name="Petzold A."/>
            <person name="Susuki M."/>
            <person name="Suzuki K.-i.T."/>
            <person name="Hayashi T."/>
            <person name="Toyoda A."/>
            <person name="Oliveira C."/>
            <person name="Osipova E."/>
            <person name="Leigh N.D."/>
            <person name="Simon A."/>
            <person name="Yun M.H."/>
        </authorList>
    </citation>
    <scope>NUCLEOTIDE SEQUENCE</scope>
    <source>
        <strain evidence="2">20211129_DDA</strain>
        <tissue evidence="2">Liver</tissue>
    </source>
</reference>
<proteinExistence type="predicted"/>
<evidence type="ECO:0000313" key="2">
    <source>
        <dbReference type="EMBL" id="KAJ1129391.1"/>
    </source>
</evidence>
<accession>A0AAV7PML0</accession>
<organism evidence="2 3">
    <name type="scientific">Pleurodeles waltl</name>
    <name type="common">Iberian ribbed newt</name>
    <dbReference type="NCBI Taxonomy" id="8319"/>
    <lineage>
        <taxon>Eukaryota</taxon>
        <taxon>Metazoa</taxon>
        <taxon>Chordata</taxon>
        <taxon>Craniata</taxon>
        <taxon>Vertebrata</taxon>
        <taxon>Euteleostomi</taxon>
        <taxon>Amphibia</taxon>
        <taxon>Batrachia</taxon>
        <taxon>Caudata</taxon>
        <taxon>Salamandroidea</taxon>
        <taxon>Salamandridae</taxon>
        <taxon>Pleurodelinae</taxon>
        <taxon>Pleurodeles</taxon>
    </lineage>
</organism>
<comment type="caution">
    <text evidence="2">The sequence shown here is derived from an EMBL/GenBank/DDBJ whole genome shotgun (WGS) entry which is preliminary data.</text>
</comment>
<protein>
    <submittedName>
        <fullName evidence="2">Uncharacterized protein</fullName>
    </submittedName>
</protein>
<dbReference type="AlphaFoldDB" id="A0AAV7PML0"/>
<keyword evidence="3" id="KW-1185">Reference proteome</keyword>
<sequence length="103" mass="11392">MPAAPCRDVRTRCEAPSRHDDLEIEDMAAANVERMNAEAGRVVKPTKTSPGRAKYSPGEDGKGRRNWQKSGAEKMMPGRRRQSLQRLNNPCDALWGRAGGEAE</sequence>
<feature type="region of interest" description="Disordered" evidence="1">
    <location>
        <begin position="37"/>
        <end position="103"/>
    </location>
</feature>
<evidence type="ECO:0000313" key="3">
    <source>
        <dbReference type="Proteomes" id="UP001066276"/>
    </source>
</evidence>
<gene>
    <name evidence="2" type="ORF">NDU88_007762</name>
</gene>
<evidence type="ECO:0000256" key="1">
    <source>
        <dbReference type="SAM" id="MobiDB-lite"/>
    </source>
</evidence>
<name>A0AAV7PML0_PLEWA</name>
<dbReference type="Proteomes" id="UP001066276">
    <property type="component" value="Chromosome 7"/>
</dbReference>
<dbReference type="EMBL" id="JANPWB010000011">
    <property type="protein sequence ID" value="KAJ1129391.1"/>
    <property type="molecule type" value="Genomic_DNA"/>
</dbReference>